<feature type="compositionally biased region" description="Polar residues" evidence="1">
    <location>
        <begin position="285"/>
        <end position="297"/>
    </location>
</feature>
<feature type="chain" id="PRO_5042020173" evidence="2">
    <location>
        <begin position="25"/>
        <end position="656"/>
    </location>
</feature>
<evidence type="ECO:0000313" key="4">
    <source>
        <dbReference type="Proteomes" id="UP001218218"/>
    </source>
</evidence>
<proteinExistence type="predicted"/>
<sequence>MVSVFLSALDLTVIATPLPTIASALNITKGDYSLYMANDDCCSCGPDRTYLQVFKVGALIGTVPSFETSVTGIGGGGILSTIPQPLLSVKNHLCIVCKASNEAHVVAVHMTRTSHFGNCRKLIAHHLYEHHPLFFVMFEAAETIPSGEIKAYRHLAFPPALGDPSHNPFFSVENASALITSHGYQLYLQYTDSESSLWDPDKATVNQIWGYRNYMLGDHSLGHLFFDLDNTEAWINLVAFQAYMNTVHGSFNEYRTQNSTPFSSCPPSRAESHVSSRGPSRGDSVFSTAGSRPSSRASFVPASRAPSSEAPSPFVSSVIVLSDSDSEKFPAAVSTASLVPKIESDPAPPLSTYQTVPSHRNRRKGKEKAATSRLQITRQEAVDEIIQISPIPSTWTVPRIPAAYLVNLSNAFDSLKVGNRTLTIDQFIRTEDQDSWGGSSGHSCKGVYTCEFIDPSHFEGCERYEPDPAATQALWKAELNANEHEAASAAGIVSRFYNQIMTKRLSGGASYGKQFFIGCSKWTGAQKFEHRYLPIPNNVDEDTLRIAMENGGRLPTAPTVNERIGKHLKTCPYTHIMDGQIKSGRLVQRKCEAMMIIFTPVNPPLDARHKALVIVRGPNNHPAHPKTKPSTSAQYLLGQAIDAAGSLGLPYHVKLT</sequence>
<comment type="caution">
    <text evidence="3">The sequence shown here is derived from an EMBL/GenBank/DDBJ whole genome shotgun (WGS) entry which is preliminary data.</text>
</comment>
<dbReference type="AlphaFoldDB" id="A0AAD7EQW9"/>
<gene>
    <name evidence="3" type="ORF">DFH08DRAFT_808567</name>
</gene>
<protein>
    <submittedName>
        <fullName evidence="3">Uncharacterized protein</fullName>
    </submittedName>
</protein>
<name>A0AAD7EQW9_9AGAR</name>
<keyword evidence="2" id="KW-0732">Signal</keyword>
<feature type="region of interest" description="Disordered" evidence="1">
    <location>
        <begin position="345"/>
        <end position="373"/>
    </location>
</feature>
<accession>A0AAD7EQW9</accession>
<evidence type="ECO:0000256" key="2">
    <source>
        <dbReference type="SAM" id="SignalP"/>
    </source>
</evidence>
<dbReference type="EMBL" id="JARIHO010000018">
    <property type="protein sequence ID" value="KAJ7347790.1"/>
    <property type="molecule type" value="Genomic_DNA"/>
</dbReference>
<feature type="compositionally biased region" description="Low complexity" evidence="1">
    <location>
        <begin position="301"/>
        <end position="312"/>
    </location>
</feature>
<evidence type="ECO:0000313" key="3">
    <source>
        <dbReference type="EMBL" id="KAJ7347790.1"/>
    </source>
</evidence>
<reference evidence="3" key="1">
    <citation type="submission" date="2023-03" db="EMBL/GenBank/DDBJ databases">
        <title>Massive genome expansion in bonnet fungi (Mycena s.s.) driven by repeated elements and novel gene families across ecological guilds.</title>
        <authorList>
            <consortium name="Lawrence Berkeley National Laboratory"/>
            <person name="Harder C.B."/>
            <person name="Miyauchi S."/>
            <person name="Viragh M."/>
            <person name="Kuo A."/>
            <person name="Thoen E."/>
            <person name="Andreopoulos B."/>
            <person name="Lu D."/>
            <person name="Skrede I."/>
            <person name="Drula E."/>
            <person name="Henrissat B."/>
            <person name="Morin E."/>
            <person name="Kohler A."/>
            <person name="Barry K."/>
            <person name="LaButti K."/>
            <person name="Morin E."/>
            <person name="Salamov A."/>
            <person name="Lipzen A."/>
            <person name="Mereny Z."/>
            <person name="Hegedus B."/>
            <person name="Baldrian P."/>
            <person name="Stursova M."/>
            <person name="Weitz H."/>
            <person name="Taylor A."/>
            <person name="Grigoriev I.V."/>
            <person name="Nagy L.G."/>
            <person name="Martin F."/>
            <person name="Kauserud H."/>
        </authorList>
    </citation>
    <scope>NUCLEOTIDE SEQUENCE</scope>
    <source>
        <strain evidence="3">CBHHK002</strain>
    </source>
</reference>
<dbReference type="Proteomes" id="UP001218218">
    <property type="component" value="Unassembled WGS sequence"/>
</dbReference>
<feature type="region of interest" description="Disordered" evidence="1">
    <location>
        <begin position="258"/>
        <end position="312"/>
    </location>
</feature>
<organism evidence="3 4">
    <name type="scientific">Mycena albidolilacea</name>
    <dbReference type="NCBI Taxonomy" id="1033008"/>
    <lineage>
        <taxon>Eukaryota</taxon>
        <taxon>Fungi</taxon>
        <taxon>Dikarya</taxon>
        <taxon>Basidiomycota</taxon>
        <taxon>Agaricomycotina</taxon>
        <taxon>Agaricomycetes</taxon>
        <taxon>Agaricomycetidae</taxon>
        <taxon>Agaricales</taxon>
        <taxon>Marasmiineae</taxon>
        <taxon>Mycenaceae</taxon>
        <taxon>Mycena</taxon>
    </lineage>
</organism>
<keyword evidence="4" id="KW-1185">Reference proteome</keyword>
<evidence type="ECO:0000256" key="1">
    <source>
        <dbReference type="SAM" id="MobiDB-lite"/>
    </source>
</evidence>
<feature type="signal peptide" evidence="2">
    <location>
        <begin position="1"/>
        <end position="24"/>
    </location>
</feature>